<evidence type="ECO:0000313" key="2">
    <source>
        <dbReference type="Proteomes" id="UP001163603"/>
    </source>
</evidence>
<evidence type="ECO:0000313" key="1">
    <source>
        <dbReference type="EMBL" id="KAJ0021701.1"/>
    </source>
</evidence>
<accession>A0ACC0XR12</accession>
<organism evidence="1 2">
    <name type="scientific">Pistacia integerrima</name>
    <dbReference type="NCBI Taxonomy" id="434235"/>
    <lineage>
        <taxon>Eukaryota</taxon>
        <taxon>Viridiplantae</taxon>
        <taxon>Streptophyta</taxon>
        <taxon>Embryophyta</taxon>
        <taxon>Tracheophyta</taxon>
        <taxon>Spermatophyta</taxon>
        <taxon>Magnoliopsida</taxon>
        <taxon>eudicotyledons</taxon>
        <taxon>Gunneridae</taxon>
        <taxon>Pentapetalae</taxon>
        <taxon>rosids</taxon>
        <taxon>malvids</taxon>
        <taxon>Sapindales</taxon>
        <taxon>Anacardiaceae</taxon>
        <taxon>Pistacia</taxon>
    </lineage>
</organism>
<sequence length="132" mass="15323">MRRKSWVLDEPVYGLLVDLWGKTCNVRKAWEWYQAMLHASLHPNVPTCNSLLSAFLRVHQLSNAYNLLQGMLTLGLKPSLQTYTLLSKQFALFVLIFFALHFLFMFNFLSRSSCWVMFQDGSIKKIGICPLF</sequence>
<proteinExistence type="predicted"/>
<protein>
    <submittedName>
        <fullName evidence="1">Uncharacterized protein</fullName>
    </submittedName>
</protein>
<comment type="caution">
    <text evidence="1">The sequence shown here is derived from an EMBL/GenBank/DDBJ whole genome shotgun (WGS) entry which is preliminary data.</text>
</comment>
<reference evidence="2" key="1">
    <citation type="journal article" date="2023" name="G3 (Bethesda)">
        <title>Genome assembly and association tests identify interacting loci associated with vigor, precocity, and sex in interspecific pistachio rootstocks.</title>
        <authorList>
            <person name="Palmer W."/>
            <person name="Jacygrad E."/>
            <person name="Sagayaradj S."/>
            <person name="Cavanaugh K."/>
            <person name="Han R."/>
            <person name="Bertier L."/>
            <person name="Beede B."/>
            <person name="Kafkas S."/>
            <person name="Golino D."/>
            <person name="Preece J."/>
            <person name="Michelmore R."/>
        </authorList>
    </citation>
    <scope>NUCLEOTIDE SEQUENCE [LARGE SCALE GENOMIC DNA]</scope>
</reference>
<keyword evidence="2" id="KW-1185">Reference proteome</keyword>
<dbReference type="EMBL" id="CM047746">
    <property type="protein sequence ID" value="KAJ0021701.1"/>
    <property type="molecule type" value="Genomic_DNA"/>
</dbReference>
<name>A0ACC0XR12_9ROSI</name>
<dbReference type="Proteomes" id="UP001163603">
    <property type="component" value="Chromosome 11"/>
</dbReference>
<gene>
    <name evidence="1" type="ORF">Pint_32062</name>
</gene>